<dbReference type="Gene3D" id="3.30.1370.120">
    <property type="match status" value="3"/>
</dbReference>
<keyword evidence="9" id="KW-0998">Cell outer membrane</keyword>
<feature type="region of interest" description="Disordered" evidence="11">
    <location>
        <begin position="293"/>
        <end position="322"/>
    </location>
</feature>
<name>A0A7W6A353_9CAUL</name>
<dbReference type="PANTHER" id="PTHR30332">
    <property type="entry name" value="PROBABLE GENERAL SECRETION PATHWAY PROTEIN D"/>
    <property type="match status" value="1"/>
</dbReference>
<dbReference type="InterPro" id="IPR049371">
    <property type="entry name" value="GspD-like_N0"/>
</dbReference>
<protein>
    <submittedName>
        <fullName evidence="16">General secretion pathway protein D</fullName>
    </submittedName>
</protein>
<dbReference type="InterPro" id="IPR013356">
    <property type="entry name" value="T2SS_GspD"/>
</dbReference>
<feature type="signal peptide" evidence="12">
    <location>
        <begin position="1"/>
        <end position="34"/>
    </location>
</feature>
<reference evidence="16 17" key="1">
    <citation type="submission" date="2020-08" db="EMBL/GenBank/DDBJ databases">
        <title>Genomic Encyclopedia of Type Strains, Phase IV (KMG-IV): sequencing the most valuable type-strain genomes for metagenomic binning, comparative biology and taxonomic classification.</title>
        <authorList>
            <person name="Goeker M."/>
        </authorList>
    </citation>
    <scope>NUCLEOTIDE SEQUENCE [LARGE SCALE GENOMIC DNA]</scope>
    <source>
        <strain evidence="16 17">DSM 14878</strain>
    </source>
</reference>
<evidence type="ECO:0000256" key="6">
    <source>
        <dbReference type="ARBA" id="ARBA00022729"/>
    </source>
</evidence>
<feature type="domain" description="Type II/III secretion system secretin-like" evidence="13">
    <location>
        <begin position="478"/>
        <end position="641"/>
    </location>
</feature>
<dbReference type="InterPro" id="IPR006311">
    <property type="entry name" value="TAT_signal"/>
</dbReference>
<comment type="subcellular location">
    <subcellularLocation>
        <location evidence="1 10">Cell outer membrane</location>
    </subcellularLocation>
</comment>
<keyword evidence="5" id="KW-0812">Transmembrane</keyword>
<dbReference type="RefSeq" id="WP_183195604.1">
    <property type="nucleotide sequence ID" value="NZ_JACIDA010000001.1"/>
</dbReference>
<dbReference type="AlphaFoldDB" id="A0A7W6A353"/>
<dbReference type="Pfam" id="PF00263">
    <property type="entry name" value="Secretin"/>
    <property type="match status" value="1"/>
</dbReference>
<dbReference type="InterPro" id="IPR038591">
    <property type="entry name" value="NolW-like_sf"/>
</dbReference>
<dbReference type="InterPro" id="IPR050810">
    <property type="entry name" value="Bact_Secretion_Sys_Channel"/>
</dbReference>
<evidence type="ECO:0000256" key="7">
    <source>
        <dbReference type="ARBA" id="ARBA00022927"/>
    </source>
</evidence>
<gene>
    <name evidence="16" type="ORF">GGR11_000915</name>
</gene>
<feature type="domain" description="NolW-like" evidence="14">
    <location>
        <begin position="194"/>
        <end position="259"/>
    </location>
</feature>
<keyword evidence="8" id="KW-0472">Membrane</keyword>
<evidence type="ECO:0000256" key="10">
    <source>
        <dbReference type="RuleBase" id="RU004004"/>
    </source>
</evidence>
<evidence type="ECO:0000259" key="13">
    <source>
        <dbReference type="Pfam" id="PF00263"/>
    </source>
</evidence>
<comment type="similarity">
    <text evidence="2">Belongs to the bacterial secretin family. GSP D subfamily.</text>
</comment>
<keyword evidence="4" id="KW-1134">Transmembrane beta strand</keyword>
<dbReference type="Pfam" id="PF03958">
    <property type="entry name" value="Secretin_N"/>
    <property type="match status" value="3"/>
</dbReference>
<evidence type="ECO:0000259" key="14">
    <source>
        <dbReference type="Pfam" id="PF03958"/>
    </source>
</evidence>
<evidence type="ECO:0000256" key="9">
    <source>
        <dbReference type="ARBA" id="ARBA00023237"/>
    </source>
</evidence>
<dbReference type="EMBL" id="JACIDA010000001">
    <property type="protein sequence ID" value="MBB3871401.1"/>
    <property type="molecule type" value="Genomic_DNA"/>
</dbReference>
<dbReference type="GO" id="GO:0015628">
    <property type="term" value="P:protein secretion by the type II secretion system"/>
    <property type="evidence" value="ECO:0007669"/>
    <property type="project" value="InterPro"/>
</dbReference>
<dbReference type="InterPro" id="IPR005644">
    <property type="entry name" value="NolW-like"/>
</dbReference>
<feature type="domain" description="GspD-like N0" evidence="15">
    <location>
        <begin position="41"/>
        <end position="111"/>
    </location>
</feature>
<evidence type="ECO:0000256" key="8">
    <source>
        <dbReference type="ARBA" id="ARBA00023136"/>
    </source>
</evidence>
<feature type="domain" description="NolW-like" evidence="14">
    <location>
        <begin position="131"/>
        <end position="191"/>
    </location>
</feature>
<dbReference type="InterPro" id="IPR004846">
    <property type="entry name" value="T2SS/T3SS_dom"/>
</dbReference>
<dbReference type="GO" id="GO:0009279">
    <property type="term" value="C:cell outer membrane"/>
    <property type="evidence" value="ECO:0007669"/>
    <property type="project" value="UniProtKB-SubCell"/>
</dbReference>
<evidence type="ECO:0000256" key="3">
    <source>
        <dbReference type="ARBA" id="ARBA00022448"/>
    </source>
</evidence>
<evidence type="ECO:0000256" key="4">
    <source>
        <dbReference type="ARBA" id="ARBA00022452"/>
    </source>
</evidence>
<dbReference type="InterPro" id="IPR001775">
    <property type="entry name" value="GspD/PilQ"/>
</dbReference>
<dbReference type="PANTHER" id="PTHR30332:SF24">
    <property type="entry name" value="SECRETIN GSPD-RELATED"/>
    <property type="match status" value="1"/>
</dbReference>
<evidence type="ECO:0000256" key="5">
    <source>
        <dbReference type="ARBA" id="ARBA00022692"/>
    </source>
</evidence>
<evidence type="ECO:0000256" key="2">
    <source>
        <dbReference type="ARBA" id="ARBA00006980"/>
    </source>
</evidence>
<dbReference type="Proteomes" id="UP000532936">
    <property type="component" value="Unassembled WGS sequence"/>
</dbReference>
<dbReference type="Pfam" id="PF21305">
    <property type="entry name" value="type_II_gspD_N0"/>
    <property type="match status" value="1"/>
</dbReference>
<organism evidence="16 17">
    <name type="scientific">Brevundimonas mediterranea</name>
    <dbReference type="NCBI Taxonomy" id="74329"/>
    <lineage>
        <taxon>Bacteria</taxon>
        <taxon>Pseudomonadati</taxon>
        <taxon>Pseudomonadota</taxon>
        <taxon>Alphaproteobacteria</taxon>
        <taxon>Caulobacterales</taxon>
        <taxon>Caulobacteraceae</taxon>
        <taxon>Brevundimonas</taxon>
    </lineage>
</organism>
<keyword evidence="7" id="KW-0653">Protein transport</keyword>
<evidence type="ECO:0000256" key="1">
    <source>
        <dbReference type="ARBA" id="ARBA00004442"/>
    </source>
</evidence>
<feature type="chain" id="PRO_5030832300" evidence="12">
    <location>
        <begin position="35"/>
        <end position="719"/>
    </location>
</feature>
<evidence type="ECO:0000313" key="16">
    <source>
        <dbReference type="EMBL" id="MBB3871401.1"/>
    </source>
</evidence>
<dbReference type="GO" id="GO:0015627">
    <property type="term" value="C:type II protein secretion system complex"/>
    <property type="evidence" value="ECO:0007669"/>
    <property type="project" value="InterPro"/>
</dbReference>
<evidence type="ECO:0000313" key="17">
    <source>
        <dbReference type="Proteomes" id="UP000532936"/>
    </source>
</evidence>
<evidence type="ECO:0000256" key="11">
    <source>
        <dbReference type="SAM" id="MobiDB-lite"/>
    </source>
</evidence>
<keyword evidence="6 12" id="KW-0732">Signal</keyword>
<comment type="caution">
    <text evidence="16">The sequence shown here is derived from an EMBL/GenBank/DDBJ whole genome shotgun (WGS) entry which is preliminary data.</text>
</comment>
<dbReference type="NCBIfam" id="TIGR02517">
    <property type="entry name" value="type_II_gspD"/>
    <property type="match status" value="1"/>
</dbReference>
<proteinExistence type="inferred from homology"/>
<keyword evidence="3 10" id="KW-0813">Transport</keyword>
<dbReference type="PROSITE" id="PS51318">
    <property type="entry name" value="TAT"/>
    <property type="match status" value="1"/>
</dbReference>
<feature type="domain" description="NolW-like" evidence="14">
    <location>
        <begin position="267"/>
        <end position="380"/>
    </location>
</feature>
<evidence type="ECO:0000256" key="12">
    <source>
        <dbReference type="SAM" id="SignalP"/>
    </source>
</evidence>
<evidence type="ECO:0000259" key="15">
    <source>
        <dbReference type="Pfam" id="PF21305"/>
    </source>
</evidence>
<accession>A0A7W6A353</accession>
<dbReference type="PRINTS" id="PR00811">
    <property type="entry name" value="BCTERIALGSPD"/>
</dbReference>
<sequence length="719" mass="74593">MTASLRNRLKRSGVGALAAVLALHAPLAAAPVMAQEARQTLNVQGADIRAFIQDVARTTGRTFIVDPAVTGTVTVTSDRPLGRAQMFEVFLSTLRANGLVVTPTQSGAYRISPAQGAAQGPSTVGAERFSTEVFQLRNIDAASAAETIRPLVGAQGQVLANPGANSVVVADFSDNLARIRSLIGRIDVDRSSYEVVALENASAREIAGVLQQVMAAPSGGGQGMVTVTAVESSNSIVLRGDGQALARVRGLIHDLDGRSRASQDVNVVFLEHANAEQLLPVLQQVVGQPVTASTGASQGLRTAPTGSTSGGSSGLSRTAASLGSGDAEGGAIGSSTVTATGQRATIARFPGANALVIAGPADMQRTLADVIRRLDVRRQQVLIEAIVVELSDNAVRELGVQWLYGGENGVGLTNYTANAAPLAKIAGGAYAGQLDKDDPLREQLQTLALNSLVGANGFIGGAGGEVGDGLFGFIINAAKTDEGSNLLQTPSIMTLDNEEATFLVGQEVPITTGQTLLDGNSNPFTTTDRKDIGVRLTVKPQINAGGSITLTLRQEVSAINGGLTRGATDLVLDKRELQTTLVVDDGDIAVAGGLLDQNDIISTDKIPGLGDLPGVGALFRSNSRQRGRTNLMVFLRPTIVRTREEAQGLAADRWGYMRDQQQAVQPDREPSLDALVRDYMRTQAPAAPASGEPMVIAPTMGAAAPVAPVEVAPLPPTGN</sequence>